<evidence type="ECO:0000313" key="1">
    <source>
        <dbReference type="EMBL" id="EEY16809.1"/>
    </source>
</evidence>
<gene>
    <name evidence="1" type="ORF">VDBG_02918</name>
</gene>
<dbReference type="RefSeq" id="XP_003006779.1">
    <property type="nucleotide sequence ID" value="XM_003006733.1"/>
</dbReference>
<evidence type="ECO:0000313" key="2">
    <source>
        <dbReference type="Proteomes" id="UP000008698"/>
    </source>
</evidence>
<dbReference type="HOGENOM" id="CLU_1185802_0_0_1"/>
<dbReference type="AlphaFoldDB" id="C9SCJ4"/>
<dbReference type="KEGG" id="val:VDBG_02918"/>
<sequence>MSLEIGERRMRPMSARANGQERVAAVILSIWIPDPAAGDCASRMQRRRGVEPETGKTGDEVAYRLGRTGDARAYVDGDNEEELQIQAPQCSSATAMWKFARVPRTCSNGKYEARLTERCRSPKTGSVGQSVPRVGDTYPSKPSCLPGCRGEAEAADRGEACGVGHCLSLSGVMFRNGQAQNTTGGLLWVDVGPNGAPGCHVLPCSVPIAIARREEGQVDCRESSVARERKRKRG</sequence>
<proteinExistence type="predicted"/>
<name>C9SCJ4_VERA1</name>
<dbReference type="Proteomes" id="UP000008698">
    <property type="component" value="Unassembled WGS sequence"/>
</dbReference>
<accession>C9SCJ4</accession>
<keyword evidence="2" id="KW-1185">Reference proteome</keyword>
<dbReference type="EMBL" id="DS985216">
    <property type="protein sequence ID" value="EEY16809.1"/>
    <property type="molecule type" value="Genomic_DNA"/>
</dbReference>
<dbReference type="GeneID" id="9532921"/>
<organism evidence="2">
    <name type="scientific">Verticillium alfalfae (strain VaMs.102 / ATCC MYA-4576 / FGSC 10136)</name>
    <name type="common">Verticillium wilt of alfalfa</name>
    <name type="synonym">Verticillium albo-atrum</name>
    <dbReference type="NCBI Taxonomy" id="526221"/>
    <lineage>
        <taxon>Eukaryota</taxon>
        <taxon>Fungi</taxon>
        <taxon>Dikarya</taxon>
        <taxon>Ascomycota</taxon>
        <taxon>Pezizomycotina</taxon>
        <taxon>Sordariomycetes</taxon>
        <taxon>Hypocreomycetidae</taxon>
        <taxon>Glomerellales</taxon>
        <taxon>Plectosphaerellaceae</taxon>
        <taxon>Verticillium</taxon>
    </lineage>
</organism>
<protein>
    <submittedName>
        <fullName evidence="1">Predicted protein</fullName>
    </submittedName>
</protein>
<reference evidence="2" key="1">
    <citation type="journal article" date="2011" name="PLoS Pathog.">
        <title>Comparative genomics yields insights into niche adaptation of plant vascular wilt pathogens.</title>
        <authorList>
            <person name="Klosterman S.J."/>
            <person name="Subbarao K.V."/>
            <person name="Kang S."/>
            <person name="Veronese P."/>
            <person name="Gold S.E."/>
            <person name="Thomma B.P.H.J."/>
            <person name="Chen Z."/>
            <person name="Henrissat B."/>
            <person name="Lee Y.-H."/>
            <person name="Park J."/>
            <person name="Garcia-Pedrajas M.D."/>
            <person name="Barbara D.J."/>
            <person name="Anchieta A."/>
            <person name="de Jonge R."/>
            <person name="Santhanam P."/>
            <person name="Maruthachalam K."/>
            <person name="Atallah Z."/>
            <person name="Amyotte S.G."/>
            <person name="Paz Z."/>
            <person name="Inderbitzin P."/>
            <person name="Hayes R.J."/>
            <person name="Heiman D.I."/>
            <person name="Young S."/>
            <person name="Zeng Q."/>
            <person name="Engels R."/>
            <person name="Galagan J."/>
            <person name="Cuomo C.A."/>
            <person name="Dobinson K.F."/>
            <person name="Ma L.-J."/>
        </authorList>
    </citation>
    <scope>NUCLEOTIDE SEQUENCE [LARGE SCALE GENOMIC DNA]</scope>
    <source>
        <strain evidence="2">VaMs.102 / ATCC MYA-4576 / FGSC 10136</strain>
    </source>
</reference>